<dbReference type="Proteomes" id="UP000886805">
    <property type="component" value="Unassembled WGS sequence"/>
</dbReference>
<organism evidence="2 3">
    <name type="scientific">Candidatus Anaerobutyricum stercoripullorum</name>
    <dbReference type="NCBI Taxonomy" id="2838456"/>
    <lineage>
        <taxon>Bacteria</taxon>
        <taxon>Bacillati</taxon>
        <taxon>Bacillota</taxon>
        <taxon>Clostridia</taxon>
        <taxon>Lachnospirales</taxon>
        <taxon>Lachnospiraceae</taxon>
        <taxon>Anaerobutyricum</taxon>
    </lineage>
</organism>
<dbReference type="SUPFAM" id="SSF47979">
    <property type="entry name" value="Iron-dependent repressor protein, dimerization domain"/>
    <property type="match status" value="1"/>
</dbReference>
<dbReference type="InterPro" id="IPR050536">
    <property type="entry name" value="DtxR_MntR_Metal-Reg"/>
</dbReference>
<evidence type="ECO:0000259" key="1">
    <source>
        <dbReference type="Pfam" id="PF02742"/>
    </source>
</evidence>
<evidence type="ECO:0000313" key="2">
    <source>
        <dbReference type="EMBL" id="HIX72698.1"/>
    </source>
</evidence>
<dbReference type="InterPro" id="IPR036421">
    <property type="entry name" value="Fe_dep_repressor_sf"/>
</dbReference>
<dbReference type="SMART" id="SM00529">
    <property type="entry name" value="HTH_DTXR"/>
    <property type="match status" value="1"/>
</dbReference>
<dbReference type="GO" id="GO:0003700">
    <property type="term" value="F:DNA-binding transcription factor activity"/>
    <property type="evidence" value="ECO:0007669"/>
    <property type="project" value="InterPro"/>
</dbReference>
<dbReference type="InterPro" id="IPR001367">
    <property type="entry name" value="Fe_dep_repressor"/>
</dbReference>
<sequence length="285" mass="33460">MREEKESRDSFRGQIGENVRQSRTEIEENILRLLYEWWVQGRRLNRDAVCGQLRMNRRKLAWYITSMTEHGYLENSSCGGDLVLTDFGKEQGADCHRRHQSITHFMQITCGLDEERAEENACRMEHVLSADAIEGMYHFIRQGELYDSIIRNVDFCSRYPAREYAFCMAIYRLDRRYPRVLAEENACFEETVHLAVRENTSVLYLKLLPESVPAVEAFSFLWYKREDGWQKAEQTERGFCVPAEILTLTSNGRYSFTEGEGMIAFTKDDTFPDEAACRELNIYLW</sequence>
<dbReference type="PANTHER" id="PTHR33238">
    <property type="entry name" value="IRON (METAL) DEPENDENT REPRESSOR, DTXR FAMILY"/>
    <property type="match status" value="1"/>
</dbReference>
<gene>
    <name evidence="2" type="ORF">H9849_06715</name>
</gene>
<feature type="domain" description="Iron dependent repressor metal binding and dimerisation" evidence="1">
    <location>
        <begin position="85"/>
        <end position="141"/>
    </location>
</feature>
<dbReference type="InterPro" id="IPR022689">
    <property type="entry name" value="Iron_dep_repressor"/>
</dbReference>
<dbReference type="AlphaFoldDB" id="A0A9D1X4B9"/>
<reference evidence="2" key="2">
    <citation type="submission" date="2021-04" db="EMBL/GenBank/DDBJ databases">
        <authorList>
            <person name="Gilroy R."/>
        </authorList>
    </citation>
    <scope>NUCLEOTIDE SEQUENCE</scope>
    <source>
        <strain evidence="2">ChiSxjej3B15-1167</strain>
    </source>
</reference>
<dbReference type="EMBL" id="DXEQ01000199">
    <property type="protein sequence ID" value="HIX72698.1"/>
    <property type="molecule type" value="Genomic_DNA"/>
</dbReference>
<reference evidence="2" key="1">
    <citation type="journal article" date="2021" name="PeerJ">
        <title>Extensive microbial diversity within the chicken gut microbiome revealed by metagenomics and culture.</title>
        <authorList>
            <person name="Gilroy R."/>
            <person name="Ravi A."/>
            <person name="Getino M."/>
            <person name="Pursley I."/>
            <person name="Horton D.L."/>
            <person name="Alikhan N.F."/>
            <person name="Baker D."/>
            <person name="Gharbi K."/>
            <person name="Hall N."/>
            <person name="Watson M."/>
            <person name="Adriaenssens E.M."/>
            <person name="Foster-Nyarko E."/>
            <person name="Jarju S."/>
            <person name="Secka A."/>
            <person name="Antonio M."/>
            <person name="Oren A."/>
            <person name="Chaudhuri R.R."/>
            <person name="La Ragione R."/>
            <person name="Hildebrand F."/>
            <person name="Pallen M.J."/>
        </authorList>
    </citation>
    <scope>NUCLEOTIDE SEQUENCE</scope>
    <source>
        <strain evidence="2">ChiSxjej3B15-1167</strain>
    </source>
</reference>
<dbReference type="GO" id="GO:0046983">
    <property type="term" value="F:protein dimerization activity"/>
    <property type="evidence" value="ECO:0007669"/>
    <property type="project" value="InterPro"/>
</dbReference>
<dbReference type="InterPro" id="IPR036388">
    <property type="entry name" value="WH-like_DNA-bd_sf"/>
</dbReference>
<dbReference type="Gene3D" id="1.10.10.10">
    <property type="entry name" value="Winged helix-like DNA-binding domain superfamily/Winged helix DNA-binding domain"/>
    <property type="match status" value="1"/>
</dbReference>
<evidence type="ECO:0000313" key="3">
    <source>
        <dbReference type="Proteomes" id="UP000886805"/>
    </source>
</evidence>
<accession>A0A9D1X4B9</accession>
<dbReference type="GO" id="GO:0046914">
    <property type="term" value="F:transition metal ion binding"/>
    <property type="evidence" value="ECO:0007669"/>
    <property type="project" value="InterPro"/>
</dbReference>
<comment type="caution">
    <text evidence="2">The sequence shown here is derived from an EMBL/GenBank/DDBJ whole genome shotgun (WGS) entry which is preliminary data.</text>
</comment>
<dbReference type="Pfam" id="PF02742">
    <property type="entry name" value="Fe_dep_repr_C"/>
    <property type="match status" value="1"/>
</dbReference>
<dbReference type="PANTHER" id="PTHR33238:SF7">
    <property type="entry name" value="IRON-DEPENDENT TRANSCRIPTIONAL REGULATOR"/>
    <property type="match status" value="1"/>
</dbReference>
<name>A0A9D1X4B9_9FIRM</name>
<proteinExistence type="predicted"/>
<protein>
    <recommendedName>
        <fullName evidence="1">Iron dependent repressor metal binding and dimerisation domain-containing protein</fullName>
    </recommendedName>
</protein>